<evidence type="ECO:0000256" key="3">
    <source>
        <dbReference type="ARBA" id="ARBA00022697"/>
    </source>
</evidence>
<dbReference type="EC" id="2.7.1.39" evidence="8 9"/>
<dbReference type="RefSeq" id="WP_069321359.1">
    <property type="nucleotide sequence ID" value="NZ_MDDS01000046.1"/>
</dbReference>
<dbReference type="GO" id="GO:0004413">
    <property type="term" value="F:homoserine kinase activity"/>
    <property type="evidence" value="ECO:0007669"/>
    <property type="project" value="UniProtKB-UniRule"/>
</dbReference>
<reference evidence="11 12" key="1">
    <citation type="submission" date="2016-08" db="EMBL/GenBank/DDBJ databases">
        <title>Draft genome of the agarase producing Sphingomonas sp. MCT13.</title>
        <authorList>
            <person name="D'Andrea M.M."/>
            <person name="Rossolini G.M."/>
            <person name="Thaller M.C."/>
        </authorList>
    </citation>
    <scope>NUCLEOTIDE SEQUENCE [LARGE SCALE GENOMIC DNA]</scope>
    <source>
        <strain evidence="11 12">MCT13</strain>
    </source>
</reference>
<dbReference type="NCBIfam" id="TIGR00938">
    <property type="entry name" value="thrB_alt"/>
    <property type="match status" value="1"/>
</dbReference>
<evidence type="ECO:0000256" key="8">
    <source>
        <dbReference type="HAMAP-Rule" id="MF_00301"/>
    </source>
</evidence>
<dbReference type="InterPro" id="IPR005280">
    <property type="entry name" value="Homoserine_kinase_II"/>
</dbReference>
<evidence type="ECO:0000256" key="1">
    <source>
        <dbReference type="ARBA" id="ARBA00022605"/>
    </source>
</evidence>
<evidence type="ECO:0000256" key="7">
    <source>
        <dbReference type="ARBA" id="ARBA00038240"/>
    </source>
</evidence>
<comment type="catalytic activity">
    <reaction evidence="8">
        <text>L-homoserine + ATP = O-phospho-L-homoserine + ADP + H(+)</text>
        <dbReference type="Rhea" id="RHEA:13985"/>
        <dbReference type="ChEBI" id="CHEBI:15378"/>
        <dbReference type="ChEBI" id="CHEBI:30616"/>
        <dbReference type="ChEBI" id="CHEBI:57476"/>
        <dbReference type="ChEBI" id="CHEBI:57590"/>
        <dbReference type="ChEBI" id="CHEBI:456216"/>
        <dbReference type="EC" id="2.7.1.39"/>
    </reaction>
</comment>
<dbReference type="CDD" id="cd05153">
    <property type="entry name" value="HomoserineK_II"/>
    <property type="match status" value="1"/>
</dbReference>
<dbReference type="NCBIfam" id="NF003558">
    <property type="entry name" value="PRK05231.1"/>
    <property type="match status" value="1"/>
</dbReference>
<dbReference type="InterPro" id="IPR050249">
    <property type="entry name" value="Pseudomonas-type_ThrB"/>
</dbReference>
<keyword evidence="2 8" id="KW-0808">Transferase</keyword>
<dbReference type="HAMAP" id="MF_00301">
    <property type="entry name" value="Homoser_kinase_2"/>
    <property type="match status" value="1"/>
</dbReference>
<keyword evidence="4 8" id="KW-0547">Nucleotide-binding</keyword>
<dbReference type="EMBL" id="MDDS01000046">
    <property type="protein sequence ID" value="ODP36866.1"/>
    <property type="molecule type" value="Genomic_DNA"/>
</dbReference>
<evidence type="ECO:0000256" key="5">
    <source>
        <dbReference type="ARBA" id="ARBA00022777"/>
    </source>
</evidence>
<dbReference type="Gene3D" id="3.90.1200.10">
    <property type="match status" value="1"/>
</dbReference>
<sequence>MAVYTQVSAEALGDFLARYDVGELVSAKGIAEGVENSNYLVETTQDRFILTLYERRVNADELPYFMALLDHLAAKGLSVPPAIKDRNGVAIQRLEGRPACLIKFLRGVSVSHPTPAQALVAGGALGQMHRAVEDFALDRPNSMGAQTWQALFEQCGRDLDRIHPDLYDRVEEALDQVLARWPTDLPTGAIHADLFPDNILMLGDQVTGLIDFYFACTDLRAYDLAVMHGAWAFDSTGTDFFPATGHGIVSGYRDAFELSEAELAALPVLAQGASLRFLLSRAWDWLNTPADALVTRKDPLAYLRRYDFYRTFDPATTLQGVNADPFLA</sequence>
<evidence type="ECO:0000256" key="2">
    <source>
        <dbReference type="ARBA" id="ARBA00022679"/>
    </source>
</evidence>
<evidence type="ECO:0000256" key="4">
    <source>
        <dbReference type="ARBA" id="ARBA00022741"/>
    </source>
</evidence>
<dbReference type="InterPro" id="IPR002575">
    <property type="entry name" value="Aminoglycoside_PTrfase"/>
</dbReference>
<gene>
    <name evidence="8" type="primary">thrB</name>
    <name evidence="11" type="ORF">BFL28_03925</name>
</gene>
<dbReference type="InterPro" id="IPR011009">
    <property type="entry name" value="Kinase-like_dom_sf"/>
</dbReference>
<name>A0A1E3LSU4_9SPHN</name>
<proteinExistence type="inferred from homology"/>
<dbReference type="AlphaFoldDB" id="A0A1E3LSU4"/>
<keyword evidence="12" id="KW-1185">Reference proteome</keyword>
<dbReference type="Gene3D" id="3.30.200.20">
    <property type="entry name" value="Phosphorylase Kinase, domain 1"/>
    <property type="match status" value="1"/>
</dbReference>
<dbReference type="PANTHER" id="PTHR21064:SF6">
    <property type="entry name" value="AMINOGLYCOSIDE PHOSPHOTRANSFERASE DOMAIN-CONTAINING PROTEIN"/>
    <property type="match status" value="1"/>
</dbReference>
<keyword evidence="1 8" id="KW-0028">Amino-acid biosynthesis</keyword>
<dbReference type="STRING" id="1888892.BFL28_03925"/>
<dbReference type="SUPFAM" id="SSF56112">
    <property type="entry name" value="Protein kinase-like (PK-like)"/>
    <property type="match status" value="1"/>
</dbReference>
<protein>
    <recommendedName>
        <fullName evidence="8 9">Homoserine kinase</fullName>
        <shortName evidence="8">HK</shortName>
        <shortName evidence="8">HSK</shortName>
        <ecNumber evidence="8 9">2.7.1.39</ecNumber>
    </recommendedName>
</protein>
<evidence type="ECO:0000256" key="6">
    <source>
        <dbReference type="ARBA" id="ARBA00022840"/>
    </source>
</evidence>
<evidence type="ECO:0000259" key="10">
    <source>
        <dbReference type="Pfam" id="PF01636"/>
    </source>
</evidence>
<evidence type="ECO:0000313" key="11">
    <source>
        <dbReference type="EMBL" id="ODP36866.1"/>
    </source>
</evidence>
<evidence type="ECO:0000313" key="12">
    <source>
        <dbReference type="Proteomes" id="UP000094487"/>
    </source>
</evidence>
<keyword evidence="3 8" id="KW-0791">Threonine biosynthesis</keyword>
<dbReference type="GO" id="GO:0009088">
    <property type="term" value="P:threonine biosynthetic process"/>
    <property type="evidence" value="ECO:0007669"/>
    <property type="project" value="UniProtKB-UniRule"/>
</dbReference>
<keyword evidence="5 8" id="KW-0418">Kinase</keyword>
<dbReference type="UniPathway" id="UPA00050">
    <property type="reaction ID" value="UER00064"/>
</dbReference>
<dbReference type="OrthoDB" id="9777460at2"/>
<comment type="caution">
    <text evidence="11">The sequence shown here is derived from an EMBL/GenBank/DDBJ whole genome shotgun (WGS) entry which is preliminary data.</text>
</comment>
<evidence type="ECO:0000256" key="9">
    <source>
        <dbReference type="NCBIfam" id="TIGR00938"/>
    </source>
</evidence>
<comment type="similarity">
    <text evidence="7 8">Belongs to the pseudomonas-type ThrB family.</text>
</comment>
<feature type="domain" description="Aminoglycoside phosphotransferase" evidence="10">
    <location>
        <begin position="27"/>
        <end position="236"/>
    </location>
</feature>
<dbReference type="PANTHER" id="PTHR21064">
    <property type="entry name" value="AMINOGLYCOSIDE PHOSPHOTRANSFERASE DOMAIN-CONTAINING PROTEIN-RELATED"/>
    <property type="match status" value="1"/>
</dbReference>
<dbReference type="Pfam" id="PF01636">
    <property type="entry name" value="APH"/>
    <property type="match status" value="1"/>
</dbReference>
<keyword evidence="6 8" id="KW-0067">ATP-binding</keyword>
<accession>A0A1E3LSU4</accession>
<dbReference type="GO" id="GO:0005524">
    <property type="term" value="F:ATP binding"/>
    <property type="evidence" value="ECO:0007669"/>
    <property type="project" value="UniProtKB-KW"/>
</dbReference>
<dbReference type="Proteomes" id="UP000094487">
    <property type="component" value="Unassembled WGS sequence"/>
</dbReference>
<organism evidence="11 12">
    <name type="scientific">Sphingomonas turrisvirgatae</name>
    <dbReference type="NCBI Taxonomy" id="1888892"/>
    <lineage>
        <taxon>Bacteria</taxon>
        <taxon>Pseudomonadati</taxon>
        <taxon>Pseudomonadota</taxon>
        <taxon>Alphaproteobacteria</taxon>
        <taxon>Sphingomonadales</taxon>
        <taxon>Sphingomonadaceae</taxon>
        <taxon>Sphingomonas</taxon>
    </lineage>
</organism>
<comment type="pathway">
    <text evidence="8">Amino-acid biosynthesis; L-threonine biosynthesis; L-threonine from L-aspartate: step 4/5.</text>
</comment>